<dbReference type="PANTHER" id="PTHR34975">
    <property type="entry name" value="SPORE GERMINATION PROTEIN A2"/>
    <property type="match status" value="1"/>
</dbReference>
<feature type="transmembrane region" description="Helical" evidence="8">
    <location>
        <begin position="305"/>
        <end position="322"/>
    </location>
</feature>
<proteinExistence type="inferred from homology"/>
<gene>
    <name evidence="9" type="ORF">CBW65_01630</name>
</gene>
<evidence type="ECO:0000256" key="4">
    <source>
        <dbReference type="ARBA" id="ARBA00022544"/>
    </source>
</evidence>
<evidence type="ECO:0000256" key="6">
    <source>
        <dbReference type="ARBA" id="ARBA00022989"/>
    </source>
</evidence>
<feature type="transmembrane region" description="Helical" evidence="8">
    <location>
        <begin position="117"/>
        <end position="136"/>
    </location>
</feature>
<keyword evidence="6 8" id="KW-1133">Transmembrane helix</keyword>
<dbReference type="PANTHER" id="PTHR34975:SF2">
    <property type="entry name" value="SPORE GERMINATION PROTEIN A2"/>
    <property type="match status" value="1"/>
</dbReference>
<comment type="subcellular location">
    <subcellularLocation>
        <location evidence="1">Membrane</location>
        <topology evidence="1">Multi-pass membrane protein</topology>
    </subcellularLocation>
</comment>
<dbReference type="Proteomes" id="UP000195437">
    <property type="component" value="Chromosome"/>
</dbReference>
<feature type="transmembrane region" description="Helical" evidence="8">
    <location>
        <begin position="39"/>
        <end position="58"/>
    </location>
</feature>
<accession>A0A1Y0IKE2</accession>
<keyword evidence="4" id="KW-0309">Germination</keyword>
<evidence type="ECO:0000256" key="2">
    <source>
        <dbReference type="ARBA" id="ARBA00007998"/>
    </source>
</evidence>
<organism evidence="9 10">
    <name type="scientific">Tumebacillus avium</name>
    <dbReference type="NCBI Taxonomy" id="1903704"/>
    <lineage>
        <taxon>Bacteria</taxon>
        <taxon>Bacillati</taxon>
        <taxon>Bacillota</taxon>
        <taxon>Bacilli</taxon>
        <taxon>Bacillales</taxon>
        <taxon>Alicyclobacillaceae</taxon>
        <taxon>Tumebacillus</taxon>
    </lineage>
</organism>
<keyword evidence="5 8" id="KW-0812">Transmembrane</keyword>
<dbReference type="GO" id="GO:0009847">
    <property type="term" value="P:spore germination"/>
    <property type="evidence" value="ECO:0007669"/>
    <property type="project" value="InterPro"/>
</dbReference>
<dbReference type="EMBL" id="CP021434">
    <property type="protein sequence ID" value="ARU59903.1"/>
    <property type="molecule type" value="Genomic_DNA"/>
</dbReference>
<evidence type="ECO:0000256" key="8">
    <source>
        <dbReference type="SAM" id="Phobius"/>
    </source>
</evidence>
<evidence type="ECO:0000256" key="7">
    <source>
        <dbReference type="ARBA" id="ARBA00023136"/>
    </source>
</evidence>
<keyword evidence="10" id="KW-1185">Reference proteome</keyword>
<evidence type="ECO:0000256" key="5">
    <source>
        <dbReference type="ARBA" id="ARBA00022692"/>
    </source>
</evidence>
<dbReference type="InterPro" id="IPR004761">
    <property type="entry name" value="Spore_GerAB"/>
</dbReference>
<feature type="transmembrane region" description="Helical" evidence="8">
    <location>
        <begin position="268"/>
        <end position="293"/>
    </location>
</feature>
<dbReference type="GO" id="GO:0016020">
    <property type="term" value="C:membrane"/>
    <property type="evidence" value="ECO:0007669"/>
    <property type="project" value="UniProtKB-SubCell"/>
</dbReference>
<feature type="transmembrane region" description="Helical" evidence="8">
    <location>
        <begin position="218"/>
        <end position="238"/>
    </location>
</feature>
<evidence type="ECO:0000256" key="1">
    <source>
        <dbReference type="ARBA" id="ARBA00004141"/>
    </source>
</evidence>
<sequence length="381" mass="42768">MKIRITNGMLMALVINMVYAKAIGLTQGIMARESLSDMWIATLFSTLQGVFIMYITVVTTQRLPDSNLVEQYGALFGKWAEKLIALVLFCFFLGAFGSVMITFVYHLMDYFLPEMPIIMFVLAGLTVGVYAIYKGLEVVARMALVGVFSIIALNVMLMIGSLHEFDIRELLPVFQTGFVNTVKTSRHNDTDWAMATLMTAFILPLVKDKKIWRKSGPVSILYAGLFVLMWPILEAGVLSPEMTGRYIVACMQLARSAEIGQFIHRYEMIMIAFFATSALVQTMVSLFCASLSVTHLFGLKDYRPTILPVALILGAFGYWVVLDHNRAMTLLDDYWPMVALPIGFAVPLLLWGAGFLFKKKLKKLREKAEQEKQPETAKQSA</sequence>
<comment type="similarity">
    <text evidence="2">Belongs to the amino acid-polyamine-organocation (APC) superfamily. Spore germination protein (SGP) (TC 2.A.3.9) family.</text>
</comment>
<feature type="transmembrane region" description="Helical" evidence="8">
    <location>
        <begin position="143"/>
        <end position="162"/>
    </location>
</feature>
<evidence type="ECO:0000256" key="3">
    <source>
        <dbReference type="ARBA" id="ARBA00022448"/>
    </source>
</evidence>
<reference evidence="10" key="1">
    <citation type="submission" date="2017-05" db="EMBL/GenBank/DDBJ databases">
        <authorList>
            <person name="Sung H."/>
        </authorList>
    </citation>
    <scope>NUCLEOTIDE SEQUENCE [LARGE SCALE GENOMIC DNA]</scope>
    <source>
        <strain evidence="10">AR23208</strain>
    </source>
</reference>
<protein>
    <submittedName>
        <fullName evidence="9">Spore gernimation protein</fullName>
    </submittedName>
</protein>
<dbReference type="RefSeq" id="WP_087455290.1">
    <property type="nucleotide sequence ID" value="NZ_CP021434.1"/>
</dbReference>
<feature type="transmembrane region" description="Helical" evidence="8">
    <location>
        <begin position="190"/>
        <end position="206"/>
    </location>
</feature>
<feature type="transmembrane region" description="Helical" evidence="8">
    <location>
        <begin position="83"/>
        <end position="105"/>
    </location>
</feature>
<keyword evidence="3" id="KW-0813">Transport</keyword>
<dbReference type="AlphaFoldDB" id="A0A1Y0IKE2"/>
<dbReference type="KEGG" id="tum:CBW65_01630"/>
<dbReference type="Pfam" id="PF03845">
    <property type="entry name" value="Spore_permease"/>
    <property type="match status" value="1"/>
</dbReference>
<dbReference type="OrthoDB" id="2078716at2"/>
<keyword evidence="7 8" id="KW-0472">Membrane</keyword>
<name>A0A1Y0IKE2_9BACL</name>
<evidence type="ECO:0000313" key="10">
    <source>
        <dbReference type="Proteomes" id="UP000195437"/>
    </source>
</evidence>
<feature type="transmembrane region" description="Helical" evidence="8">
    <location>
        <begin position="334"/>
        <end position="357"/>
    </location>
</feature>
<evidence type="ECO:0000313" key="9">
    <source>
        <dbReference type="EMBL" id="ARU59903.1"/>
    </source>
</evidence>